<dbReference type="AlphaFoldDB" id="E7C853"/>
<proteinExistence type="predicted"/>
<accession>E7C853</accession>
<reference evidence="1" key="1">
    <citation type="submission" date="2010-01" db="EMBL/GenBank/DDBJ databases">
        <title>Genome fragments of uncultured bacteria from the North Pacific subtropical Gyre.</title>
        <authorList>
            <person name="Pham V.D."/>
            <person name="Delong E.F."/>
        </authorList>
    </citation>
    <scope>NUCLEOTIDE SEQUENCE</scope>
</reference>
<name>E7C853_9GAMM</name>
<organism evidence="1">
    <name type="scientific">uncultured gamma proteobacterium HF4000_06A21</name>
    <dbReference type="NCBI Taxonomy" id="723581"/>
    <lineage>
        <taxon>Bacteria</taxon>
        <taxon>Pseudomonadati</taxon>
        <taxon>Pseudomonadota</taxon>
        <taxon>Gammaproteobacteria</taxon>
        <taxon>environmental samples</taxon>
    </lineage>
</organism>
<sequence length="38" mass="4141">MREPLKKPANYTVELTAVNREIARNAVNVSLSSIKGAV</sequence>
<dbReference type="EMBL" id="GU568019">
    <property type="protein sequence ID" value="ADI23627.1"/>
    <property type="molecule type" value="Genomic_DNA"/>
</dbReference>
<protein>
    <submittedName>
        <fullName evidence="1">Uncharacterized protein</fullName>
    </submittedName>
</protein>
<evidence type="ECO:0000313" key="1">
    <source>
        <dbReference type="EMBL" id="ADI23627.1"/>
    </source>
</evidence>